<name>A0ABV9EKR7_9ACTN</name>
<sequence length="803" mass="84927">MDISVEWGNSPQFLLASPGKAPGGLFWIVTDADEADVHPHDPAGPGPGPSADFGVTVRLGPAQAPVAWPIWWASVVSPMGDRFDLPREARTGVAEITVRGDVLYGSVRFSGVALDGSPACYEAVLRGHRAPGDESADPPASTLPAPGGDLPGFPVQVSDRFAPAGRQDAGPGPVISRVNALDEQVSLDFAAGRFDALLDHLGEAVGLRRELGVGATATAAWGRFLAGVRDSLATDQEVLAAIAARGHLGSVIAPAAAAIASAAGRLRHLDPEPPGLTELAAGVREAAGILTGLAARLRGLEADRERWTTRDVAEAGLVLTAKDTAVALTGSATRLEHHRDHLRALDPVGHARRTQEANRSALARMTRYVELWRARAATDWDKILTMERARPLHGRLVGAFLDLGGARDALAASEMARARAYADLMTGRRTAPVLTPARMSALLGEYGGPLVEYFLHRDRLIIFVVAQDGTLRTADQRVDGGALLVRIDELHEHLRAERVDGPRLNGLLRELGAVLWDPVARWLPADPETALAVVPHEALLRVPFHALAGADGRRLAERHTTTVLPAASILPTLLSRRTHMPSSPPPAPPVPAHRMAGGPGRSGEPVRPVPRICALVDPEPMPDGLPALRTLRTRFGLVSDLFPGAEVHIGDAATETAMVEGAARRPSVLCLATHAEALPDDPMGSFVALASGRLTAAAVHELDLPARLVVLAACETGAGRVTGDGVIGLSRAFLAAGPLAVLMTLWPVRERDSLHLLRRFHDLHLNSGLGTAGALRAAHLSLLAERPDDPQRWAAFTLFGLAD</sequence>
<evidence type="ECO:0000313" key="4">
    <source>
        <dbReference type="Proteomes" id="UP001595891"/>
    </source>
</evidence>
<gene>
    <name evidence="3" type="ORF">ACFO8L_24405</name>
</gene>
<feature type="region of interest" description="Disordered" evidence="1">
    <location>
        <begin position="129"/>
        <end position="149"/>
    </location>
</feature>
<keyword evidence="4" id="KW-1185">Reference proteome</keyword>
<reference evidence="4" key="1">
    <citation type="journal article" date="2019" name="Int. J. Syst. Evol. Microbiol.">
        <title>The Global Catalogue of Microorganisms (GCM) 10K type strain sequencing project: providing services to taxonomists for standard genome sequencing and annotation.</title>
        <authorList>
            <consortium name="The Broad Institute Genomics Platform"/>
            <consortium name="The Broad Institute Genome Sequencing Center for Infectious Disease"/>
            <person name="Wu L."/>
            <person name="Ma J."/>
        </authorList>
    </citation>
    <scope>NUCLEOTIDE SEQUENCE [LARGE SCALE GENOMIC DNA]</scope>
    <source>
        <strain evidence="4">CCUG 49560</strain>
    </source>
</reference>
<dbReference type="Proteomes" id="UP001595891">
    <property type="component" value="Unassembled WGS sequence"/>
</dbReference>
<dbReference type="EMBL" id="JBHSFN010000015">
    <property type="protein sequence ID" value="MFC4589255.1"/>
    <property type="molecule type" value="Genomic_DNA"/>
</dbReference>
<feature type="compositionally biased region" description="Pro residues" evidence="1">
    <location>
        <begin position="582"/>
        <end position="591"/>
    </location>
</feature>
<dbReference type="RefSeq" id="WP_262847730.1">
    <property type="nucleotide sequence ID" value="NZ_JANZYP010000066.1"/>
</dbReference>
<evidence type="ECO:0000313" key="3">
    <source>
        <dbReference type="EMBL" id="MFC4589255.1"/>
    </source>
</evidence>
<dbReference type="PANTHER" id="PTHR10098:SF108">
    <property type="entry name" value="TETRATRICOPEPTIDE REPEAT PROTEIN 28"/>
    <property type="match status" value="1"/>
</dbReference>
<protein>
    <submittedName>
        <fullName evidence="3">CHAT domain-containing protein</fullName>
    </submittedName>
</protein>
<proteinExistence type="predicted"/>
<feature type="domain" description="CHAT" evidence="2">
    <location>
        <begin position="507"/>
        <end position="800"/>
    </location>
</feature>
<accession>A0ABV9EKR7</accession>
<feature type="region of interest" description="Disordered" evidence="1">
    <location>
        <begin position="577"/>
        <end position="606"/>
    </location>
</feature>
<evidence type="ECO:0000259" key="2">
    <source>
        <dbReference type="Pfam" id="PF12770"/>
    </source>
</evidence>
<dbReference type="InterPro" id="IPR024983">
    <property type="entry name" value="CHAT_dom"/>
</dbReference>
<organism evidence="3 4">
    <name type="scientific">Sphaerisporangium corydalis</name>
    <dbReference type="NCBI Taxonomy" id="1441875"/>
    <lineage>
        <taxon>Bacteria</taxon>
        <taxon>Bacillati</taxon>
        <taxon>Actinomycetota</taxon>
        <taxon>Actinomycetes</taxon>
        <taxon>Streptosporangiales</taxon>
        <taxon>Streptosporangiaceae</taxon>
        <taxon>Sphaerisporangium</taxon>
    </lineage>
</organism>
<evidence type="ECO:0000256" key="1">
    <source>
        <dbReference type="SAM" id="MobiDB-lite"/>
    </source>
</evidence>
<dbReference type="PANTHER" id="PTHR10098">
    <property type="entry name" value="RAPSYN-RELATED"/>
    <property type="match status" value="1"/>
</dbReference>
<dbReference type="Pfam" id="PF12770">
    <property type="entry name" value="CHAT"/>
    <property type="match status" value="1"/>
</dbReference>
<comment type="caution">
    <text evidence="3">The sequence shown here is derived from an EMBL/GenBank/DDBJ whole genome shotgun (WGS) entry which is preliminary data.</text>
</comment>